<organism evidence="3 4">
    <name type="scientific">Rhabdobacter roseus</name>
    <dbReference type="NCBI Taxonomy" id="1655419"/>
    <lineage>
        <taxon>Bacteria</taxon>
        <taxon>Pseudomonadati</taxon>
        <taxon>Bacteroidota</taxon>
        <taxon>Cytophagia</taxon>
        <taxon>Cytophagales</taxon>
        <taxon>Cytophagaceae</taxon>
        <taxon>Rhabdobacter</taxon>
    </lineage>
</organism>
<evidence type="ECO:0000259" key="2">
    <source>
        <dbReference type="Pfam" id="PF06580"/>
    </source>
</evidence>
<feature type="transmembrane region" description="Helical" evidence="1">
    <location>
        <begin position="136"/>
        <end position="159"/>
    </location>
</feature>
<keyword evidence="3" id="KW-0418">Kinase</keyword>
<evidence type="ECO:0000313" key="4">
    <source>
        <dbReference type="Proteomes" id="UP000557307"/>
    </source>
</evidence>
<dbReference type="Pfam" id="PF06580">
    <property type="entry name" value="His_kinase"/>
    <property type="match status" value="1"/>
</dbReference>
<dbReference type="Gene3D" id="3.30.565.10">
    <property type="entry name" value="Histidine kinase-like ATPase, C-terminal domain"/>
    <property type="match status" value="1"/>
</dbReference>
<accession>A0A840U5U5</accession>
<gene>
    <name evidence="3" type="ORF">HNQ92_005361</name>
</gene>
<keyword evidence="1" id="KW-0472">Membrane</keyword>
<feature type="transmembrane region" description="Helical" evidence="1">
    <location>
        <begin position="85"/>
        <end position="116"/>
    </location>
</feature>
<dbReference type="Proteomes" id="UP000557307">
    <property type="component" value="Unassembled WGS sequence"/>
</dbReference>
<dbReference type="PANTHER" id="PTHR34220:SF7">
    <property type="entry name" value="SENSOR HISTIDINE KINASE YPDA"/>
    <property type="match status" value="1"/>
</dbReference>
<comment type="caution">
    <text evidence="3">The sequence shown here is derived from an EMBL/GenBank/DDBJ whole genome shotgun (WGS) entry which is preliminary data.</text>
</comment>
<dbReference type="GO" id="GO:0016020">
    <property type="term" value="C:membrane"/>
    <property type="evidence" value="ECO:0007669"/>
    <property type="project" value="InterPro"/>
</dbReference>
<evidence type="ECO:0000313" key="3">
    <source>
        <dbReference type="EMBL" id="MBB5287199.1"/>
    </source>
</evidence>
<dbReference type="PANTHER" id="PTHR34220">
    <property type="entry name" value="SENSOR HISTIDINE KINASE YPDA"/>
    <property type="match status" value="1"/>
</dbReference>
<dbReference type="InterPro" id="IPR010559">
    <property type="entry name" value="Sig_transdc_His_kin_internal"/>
</dbReference>
<evidence type="ECO:0000256" key="1">
    <source>
        <dbReference type="SAM" id="Phobius"/>
    </source>
</evidence>
<reference evidence="3 4" key="1">
    <citation type="submission" date="2020-08" db="EMBL/GenBank/DDBJ databases">
        <title>Genomic Encyclopedia of Type Strains, Phase IV (KMG-IV): sequencing the most valuable type-strain genomes for metagenomic binning, comparative biology and taxonomic classification.</title>
        <authorList>
            <person name="Goeker M."/>
        </authorList>
    </citation>
    <scope>NUCLEOTIDE SEQUENCE [LARGE SCALE GENOMIC DNA]</scope>
    <source>
        <strain evidence="3 4">DSM 105074</strain>
    </source>
</reference>
<feature type="transmembrane region" description="Helical" evidence="1">
    <location>
        <begin position="52"/>
        <end position="73"/>
    </location>
</feature>
<dbReference type="AlphaFoldDB" id="A0A840U5U5"/>
<dbReference type="InterPro" id="IPR050640">
    <property type="entry name" value="Bact_2-comp_sensor_kinase"/>
</dbReference>
<protein>
    <submittedName>
        <fullName evidence="3">Sensor histidine kinase YesM</fullName>
    </submittedName>
</protein>
<keyword evidence="1" id="KW-0812">Transmembrane</keyword>
<feature type="transmembrane region" description="Helical" evidence="1">
    <location>
        <begin position="21"/>
        <end position="40"/>
    </location>
</feature>
<dbReference type="GO" id="GO:0000155">
    <property type="term" value="F:phosphorelay sensor kinase activity"/>
    <property type="evidence" value="ECO:0007669"/>
    <property type="project" value="InterPro"/>
</dbReference>
<keyword evidence="1" id="KW-1133">Transmembrane helix</keyword>
<dbReference type="RefSeq" id="WP_184179057.1">
    <property type="nucleotide sequence ID" value="NZ_JACHGF010000014.1"/>
</dbReference>
<name>A0A840U5U5_9BACT</name>
<dbReference type="SUPFAM" id="SSF55874">
    <property type="entry name" value="ATPase domain of HSP90 chaperone/DNA topoisomerase II/histidine kinase"/>
    <property type="match status" value="1"/>
</dbReference>
<keyword evidence="3" id="KW-0808">Transferase</keyword>
<dbReference type="InterPro" id="IPR036890">
    <property type="entry name" value="HATPase_C_sf"/>
</dbReference>
<feature type="domain" description="Signal transduction histidine kinase internal region" evidence="2">
    <location>
        <begin position="183"/>
        <end position="259"/>
    </location>
</feature>
<proteinExistence type="predicted"/>
<sequence>MSFKTWQTLFKSDGTYTSPRARVIVHVGLWSLLFLFLLFVNSWLTRDSDTPALTYWLAAGNMLVLTISYYWLATLAVPLLYKSKWFVLGLHVLGVFCFNTWANYLIFGAFTTYFELTPRLRGLFQVYREAGFLGSLYNYSALLVTWSLTLSSLMIPVLAKMIKDFYEARLRVIRLQRDNYQLELNFLRAQINPHFIFNAINSVYSFLVDRDEEASYLLLKLSGLLRYSVHEAGQEKVSLEQEVAFLEGYIGIETLRQRENVVISFSCEGPLSDYQIPPLLLVTFIENAFKHGINATTRAAWVEVRLRVEPGGGLYFTVKNSKPPHPTRLPKSSGIGLVNLQRRLDLLFPKDYQLEVQNLADTFNVQLFLQLHEKQTKLSYH</sequence>
<keyword evidence="4" id="KW-1185">Reference proteome</keyword>
<dbReference type="EMBL" id="JACHGF010000014">
    <property type="protein sequence ID" value="MBB5287199.1"/>
    <property type="molecule type" value="Genomic_DNA"/>
</dbReference>